<dbReference type="Proteomes" id="UP000236319">
    <property type="component" value="Unassembled WGS sequence"/>
</dbReference>
<evidence type="ECO:0000313" key="1">
    <source>
        <dbReference type="EMBL" id="GBE62061.1"/>
    </source>
</evidence>
<name>A0A2H6KGF4_9APIC</name>
<protein>
    <submittedName>
        <fullName evidence="1">Uncharacterized protein</fullName>
    </submittedName>
</protein>
<dbReference type="RefSeq" id="XP_028868304.1">
    <property type="nucleotide sequence ID" value="XM_029012471.1"/>
</dbReference>
<proteinExistence type="predicted"/>
<dbReference type="OrthoDB" id="365182at2759"/>
<evidence type="ECO:0000313" key="2">
    <source>
        <dbReference type="Proteomes" id="UP000236319"/>
    </source>
</evidence>
<gene>
    <name evidence="1" type="ORF">BOVATA_035540</name>
</gene>
<sequence length="374" mass="42770">MHECVGVGYRGVAVPGDPGKGAAHLCVCTLSTHLDVQFFTTQKSSSDRTPMSSKVRMKSGYAPVIEPKMYGMIKYLFNRPSAPWVNSRDDNGDFECDVGETRHRMRQQSDVCEQHYCVGNRRSCDRGHRYTFFTPVEIARQEPSDVDLWRLDVFPRVDAHLKRRYRRPVLRSFSTRASTTALESIAPLDRRTPAASIRRYRTFANGVDEEDAFDVDTDVLTGPRIDRDGRIINKKKKLYSYGALEHVDDFFVGKYHVEWTVRGVREKLRFRRRETGSPPLRTSRFKFAGIGGFLLRLWLDGLPSSKPGHIALSFLQQEHWTTLDSPLSISVGNFTRGPFFFRSTPYFAALKSFCPLEEAIDNNTLRIRVGLATR</sequence>
<dbReference type="GeneID" id="39875831"/>
<keyword evidence="2" id="KW-1185">Reference proteome</keyword>
<accession>A0A2H6KGF4</accession>
<comment type="caution">
    <text evidence="1">The sequence shown here is derived from an EMBL/GenBank/DDBJ whole genome shotgun (WGS) entry which is preliminary data.</text>
</comment>
<dbReference type="VEuPathDB" id="PiroplasmaDB:BOVATA_035540"/>
<dbReference type="AlphaFoldDB" id="A0A2H6KGF4"/>
<dbReference type="EMBL" id="BDSA01000004">
    <property type="protein sequence ID" value="GBE62061.1"/>
    <property type="molecule type" value="Genomic_DNA"/>
</dbReference>
<reference evidence="1 2" key="1">
    <citation type="journal article" date="2017" name="BMC Genomics">
        <title>Whole-genome assembly of Babesia ovata and comparative genomics between closely related pathogens.</title>
        <authorList>
            <person name="Yamagishi J."/>
            <person name="Asada M."/>
            <person name="Hakimi H."/>
            <person name="Tanaka T.Q."/>
            <person name="Sugimoto C."/>
            <person name="Kawazu S."/>
        </authorList>
    </citation>
    <scope>NUCLEOTIDE SEQUENCE [LARGE SCALE GENOMIC DNA]</scope>
    <source>
        <strain evidence="1 2">Miyake</strain>
    </source>
</reference>
<organism evidence="1 2">
    <name type="scientific">Babesia ovata</name>
    <dbReference type="NCBI Taxonomy" id="189622"/>
    <lineage>
        <taxon>Eukaryota</taxon>
        <taxon>Sar</taxon>
        <taxon>Alveolata</taxon>
        <taxon>Apicomplexa</taxon>
        <taxon>Aconoidasida</taxon>
        <taxon>Piroplasmida</taxon>
        <taxon>Babesiidae</taxon>
        <taxon>Babesia</taxon>
    </lineage>
</organism>